<dbReference type="EMBL" id="CAJVPM010006995">
    <property type="protein sequence ID" value="CAG8540838.1"/>
    <property type="molecule type" value="Genomic_DNA"/>
</dbReference>
<comment type="caution">
    <text evidence="1">The sequence shown here is derived from an EMBL/GenBank/DDBJ whole genome shotgun (WGS) entry which is preliminary data.</text>
</comment>
<protein>
    <submittedName>
        <fullName evidence="1">320_t:CDS:1</fullName>
    </submittedName>
</protein>
<keyword evidence="2" id="KW-1185">Reference proteome</keyword>
<organism evidence="1 2">
    <name type="scientific">Scutellospora calospora</name>
    <dbReference type="NCBI Taxonomy" id="85575"/>
    <lineage>
        <taxon>Eukaryota</taxon>
        <taxon>Fungi</taxon>
        <taxon>Fungi incertae sedis</taxon>
        <taxon>Mucoromycota</taxon>
        <taxon>Glomeromycotina</taxon>
        <taxon>Glomeromycetes</taxon>
        <taxon>Diversisporales</taxon>
        <taxon>Gigasporaceae</taxon>
        <taxon>Scutellospora</taxon>
    </lineage>
</organism>
<name>A0ACA9LR90_9GLOM</name>
<gene>
    <name evidence="1" type="ORF">SCALOS_LOCUS4836</name>
</gene>
<accession>A0ACA9LR90</accession>
<sequence length="954" mass="112457">MNHVAILDESSNVSFWSIDSQEQLIEINTTYIENICTKKKDDRIFAISDNMLTSIGLDRVNPYNFKIFDFKTEEEIFLTFTDWQNEIDFLSFTDNGKIIMVNKKFYRAYIFSGEDDNNWICKSMVELKYFKKVFITLKGKLIIFNDTIFEISICDIEKLSVKTRVLIDWYYKLESLEISEDEKLLIVCAYNKKVKESRLYVFSIDTGMNIAFFNTRYIIDRFHLIASKKGERLLYVLDDPPENKQYNIMNPYYLKNPIDAIDLFEYNKIQETYLNQGPYLIQSDKIIYIIDGKLSIKNLVPDNSEDWNKYLRRELKDTNSTITPAEKTIEIIKNRLNNCNEYFTVNREFEGCHLKWGLELNSNSVILTVTDFNHRKKKWNPNNKKNRLEILPSFYPDGKKFILHCEVLYNDDFIMITRIGVIIWTFKPCRITETKTIKMHYYWNNCNSSLEEFVLDNNGSLKNFDFEEFKDLFNDWTLGRILPSSSYETICKNLNVKFDDEQLLLYFFKDNINEEFYLNCYGEILMKTFISLKNDKWIRSLGKNCIEKCIPDNHFLIFKIPLLSIIFDNFNELSENHPAFIASVLSMIAFIVPSTIINPESTSSHLSSYGRYCHLTKTSYLDMITSSLLNRLIRFQKNFQKNFQEFQKSHPLFQKFIVKLYKQVKGVGYSSTVLAIPLPNFVSYPDGYDFWSELLLPSFNSFTYSYKLEMINEEFYRYLNGEALLKFKWNTYGRMYYLVIWFIYTVYLCCFIIAATYYKTISQTSLFILLYISIILGAWHFFLELRQFIFAPITYVFSAWNWFDLGAYLFPMISSIMWLKDNVMPTEIATFSTLLLEIKFLCFFRAFEFSGTYFSMILGVAQRGFSFLMIIGFIIIAFAHSLHLLLRPATNVSLDYPSYTNDPNDPWNLATTYNTVDPNGTIEETSSIIEPPTTTTNMFMMMTTAISAVYIMLT</sequence>
<feature type="non-terminal residue" evidence="1">
    <location>
        <position position="954"/>
    </location>
</feature>
<dbReference type="Proteomes" id="UP000789860">
    <property type="component" value="Unassembled WGS sequence"/>
</dbReference>
<evidence type="ECO:0000313" key="2">
    <source>
        <dbReference type="Proteomes" id="UP000789860"/>
    </source>
</evidence>
<reference evidence="1" key="1">
    <citation type="submission" date="2021-06" db="EMBL/GenBank/DDBJ databases">
        <authorList>
            <person name="Kallberg Y."/>
            <person name="Tangrot J."/>
            <person name="Rosling A."/>
        </authorList>
    </citation>
    <scope>NUCLEOTIDE SEQUENCE</scope>
    <source>
        <strain evidence="1">AU212A</strain>
    </source>
</reference>
<evidence type="ECO:0000313" key="1">
    <source>
        <dbReference type="EMBL" id="CAG8540838.1"/>
    </source>
</evidence>
<proteinExistence type="predicted"/>